<evidence type="ECO:0000313" key="2">
    <source>
        <dbReference type="Proteomes" id="UP001497497"/>
    </source>
</evidence>
<dbReference type="Proteomes" id="UP001497497">
    <property type="component" value="Unassembled WGS sequence"/>
</dbReference>
<evidence type="ECO:0000313" key="1">
    <source>
        <dbReference type="EMBL" id="CAL1546851.1"/>
    </source>
</evidence>
<dbReference type="EMBL" id="CAXITT010000866">
    <property type="protein sequence ID" value="CAL1546851.1"/>
    <property type="molecule type" value="Genomic_DNA"/>
</dbReference>
<gene>
    <name evidence="1" type="ORF">GSLYS_00020228001</name>
</gene>
<dbReference type="AlphaFoldDB" id="A0AAV2IKT0"/>
<organism evidence="1 2">
    <name type="scientific">Lymnaea stagnalis</name>
    <name type="common">Great pond snail</name>
    <name type="synonym">Helix stagnalis</name>
    <dbReference type="NCBI Taxonomy" id="6523"/>
    <lineage>
        <taxon>Eukaryota</taxon>
        <taxon>Metazoa</taxon>
        <taxon>Spiralia</taxon>
        <taxon>Lophotrochozoa</taxon>
        <taxon>Mollusca</taxon>
        <taxon>Gastropoda</taxon>
        <taxon>Heterobranchia</taxon>
        <taxon>Euthyneura</taxon>
        <taxon>Panpulmonata</taxon>
        <taxon>Hygrophila</taxon>
        <taxon>Lymnaeoidea</taxon>
        <taxon>Lymnaeidae</taxon>
        <taxon>Lymnaea</taxon>
    </lineage>
</organism>
<protein>
    <submittedName>
        <fullName evidence="1">Uncharacterized protein</fullName>
    </submittedName>
</protein>
<sequence length="267" mass="31534">MDAKTHRFGRHPQHMQKMLLLNHKEEQALERRLDDIARCSRERETEIEIEKSDLRNQLRDIRRQFSYCEPLFEKVPRSTDTINGVTMYLLQEYEACARVIPGILHDLDKILQEKTCSFLEKRSALNTQTAKRGQSKNARWCWPRIERSKTTKIRQVLRCTEFSEELATVKANDRPDVAKLVGLTKEVTQLRNEMNANKRLKLMGPHRTLETLISELRLRNCNVQGEYDRFTNGTCVLLRRKMEKMQRKLKGREVSFIPRRHGVKDSN</sequence>
<proteinExistence type="predicted"/>
<keyword evidence="2" id="KW-1185">Reference proteome</keyword>
<name>A0AAV2IKT0_LYMST</name>
<accession>A0AAV2IKT0</accession>
<comment type="caution">
    <text evidence="1">The sequence shown here is derived from an EMBL/GenBank/DDBJ whole genome shotgun (WGS) entry which is preliminary data.</text>
</comment>
<reference evidence="1 2" key="1">
    <citation type="submission" date="2024-04" db="EMBL/GenBank/DDBJ databases">
        <authorList>
            <consortium name="Genoscope - CEA"/>
            <person name="William W."/>
        </authorList>
    </citation>
    <scope>NUCLEOTIDE SEQUENCE [LARGE SCALE GENOMIC DNA]</scope>
</reference>